<reference evidence="1 2" key="1">
    <citation type="submission" date="2015-09" db="EMBL/GenBank/DDBJ databases">
        <authorList>
            <consortium name="Pathogen Informatics"/>
        </authorList>
    </citation>
    <scope>NUCLEOTIDE SEQUENCE [LARGE SCALE GENOMIC DNA]</scope>
    <source>
        <strain evidence="1 2">2789STDY5834948</strain>
    </source>
</reference>
<evidence type="ECO:0000313" key="2">
    <source>
        <dbReference type="Proteomes" id="UP000095332"/>
    </source>
</evidence>
<dbReference type="AlphaFoldDB" id="A0A174P015"/>
<gene>
    <name evidence="1" type="ORF">ERS852560_00185</name>
</gene>
<sequence length="48" mass="5863">MIRKTFKCEVRGNYVISSTIEYRLFGILLYKKEYFYPPEGSRGEYFIR</sequence>
<accession>A0A174P015</accession>
<evidence type="ECO:0000313" key="1">
    <source>
        <dbReference type="EMBL" id="CUP52110.1"/>
    </source>
</evidence>
<protein>
    <submittedName>
        <fullName evidence="1">Uncharacterized protein</fullName>
    </submittedName>
</protein>
<dbReference type="EMBL" id="CZBM01000001">
    <property type="protein sequence ID" value="CUP52110.1"/>
    <property type="molecule type" value="Genomic_DNA"/>
</dbReference>
<organism evidence="1 2">
    <name type="scientific">Parabacteroides distasonis</name>
    <dbReference type="NCBI Taxonomy" id="823"/>
    <lineage>
        <taxon>Bacteria</taxon>
        <taxon>Pseudomonadati</taxon>
        <taxon>Bacteroidota</taxon>
        <taxon>Bacteroidia</taxon>
        <taxon>Bacteroidales</taxon>
        <taxon>Tannerellaceae</taxon>
        <taxon>Parabacteroides</taxon>
    </lineage>
</organism>
<name>A0A174P015_PARDI</name>
<dbReference type="Proteomes" id="UP000095332">
    <property type="component" value="Unassembled WGS sequence"/>
</dbReference>
<proteinExistence type="predicted"/>